<dbReference type="Gene3D" id="3.30.450.40">
    <property type="match status" value="1"/>
</dbReference>
<dbReference type="GO" id="GO:0003700">
    <property type="term" value="F:DNA-binding transcription factor activity"/>
    <property type="evidence" value="ECO:0007669"/>
    <property type="project" value="TreeGrafter"/>
</dbReference>
<dbReference type="PANTHER" id="PTHR30136">
    <property type="entry name" value="HELIX-TURN-HELIX TRANSCRIPTIONAL REGULATOR, ICLR FAMILY"/>
    <property type="match status" value="1"/>
</dbReference>
<reference evidence="6 7" key="1">
    <citation type="journal article" date="2014" name="ISME J.">
        <title>Adaptation of an abundant Roseobacter RCA organism to pelagic systems revealed by genomic and transcriptomic analyses.</title>
        <authorList>
            <person name="Voget S."/>
            <person name="Wemheuer B."/>
            <person name="Brinkhoff T."/>
            <person name="Vollmers J."/>
            <person name="Dietrich S."/>
            <person name="Giebel H.A."/>
            <person name="Beardsley C."/>
            <person name="Sardemann C."/>
            <person name="Bakenhus I."/>
            <person name="Billerbeck S."/>
            <person name="Daniel R."/>
            <person name="Simon M."/>
        </authorList>
    </citation>
    <scope>NUCLEOTIDE SEQUENCE [LARGE SCALE GENOMIC DNA]</scope>
    <source>
        <strain evidence="6 7">RCA23</strain>
    </source>
</reference>
<evidence type="ECO:0000313" key="7">
    <source>
        <dbReference type="Proteomes" id="UP000028680"/>
    </source>
</evidence>
<keyword evidence="1" id="KW-0805">Transcription regulation</keyword>
<dbReference type="Pfam" id="PF09339">
    <property type="entry name" value="HTH_IclR"/>
    <property type="match status" value="1"/>
</dbReference>
<dbReference type="InterPro" id="IPR011991">
    <property type="entry name" value="ArsR-like_HTH"/>
</dbReference>
<dbReference type="Proteomes" id="UP000028680">
    <property type="component" value="Chromosome"/>
</dbReference>
<protein>
    <submittedName>
        <fullName evidence="6">HTH-type transcriptional regulator, IclR family</fullName>
    </submittedName>
</protein>
<dbReference type="PROSITE" id="PS51077">
    <property type="entry name" value="HTH_ICLR"/>
    <property type="match status" value="1"/>
</dbReference>
<evidence type="ECO:0000259" key="5">
    <source>
        <dbReference type="PROSITE" id="PS51078"/>
    </source>
</evidence>
<dbReference type="PROSITE" id="PS51078">
    <property type="entry name" value="ICLR_ED"/>
    <property type="match status" value="1"/>
</dbReference>
<dbReference type="InterPro" id="IPR014757">
    <property type="entry name" value="Tscrpt_reg_IclR_C"/>
</dbReference>
<dbReference type="GO" id="GO:0003677">
    <property type="term" value="F:DNA binding"/>
    <property type="evidence" value="ECO:0007669"/>
    <property type="project" value="UniProtKB-KW"/>
</dbReference>
<dbReference type="AlphaFoldDB" id="A0AAN0RK79"/>
<dbReference type="InterPro" id="IPR005471">
    <property type="entry name" value="Tscrpt_reg_IclR_N"/>
</dbReference>
<evidence type="ECO:0000313" key="6">
    <source>
        <dbReference type="EMBL" id="AII87719.1"/>
    </source>
</evidence>
<feature type="domain" description="IclR-ED" evidence="5">
    <location>
        <begin position="70"/>
        <end position="251"/>
    </location>
</feature>
<keyword evidence="2" id="KW-0238">DNA-binding</keyword>
<dbReference type="InterPro" id="IPR036388">
    <property type="entry name" value="WH-like_DNA-bd_sf"/>
</dbReference>
<dbReference type="Gene3D" id="1.10.10.10">
    <property type="entry name" value="Winged helix-like DNA-binding domain superfamily/Winged helix DNA-binding domain"/>
    <property type="match status" value="1"/>
</dbReference>
<evidence type="ECO:0000256" key="3">
    <source>
        <dbReference type="ARBA" id="ARBA00023163"/>
    </source>
</evidence>
<dbReference type="KEGG" id="ptp:RCA23_c21950"/>
<evidence type="ECO:0000256" key="2">
    <source>
        <dbReference type="ARBA" id="ARBA00023125"/>
    </source>
</evidence>
<dbReference type="PANTHER" id="PTHR30136:SF35">
    <property type="entry name" value="HTH-TYPE TRANSCRIPTIONAL REGULATOR RV1719"/>
    <property type="match status" value="1"/>
</dbReference>
<proteinExistence type="predicted"/>
<evidence type="ECO:0000256" key="1">
    <source>
        <dbReference type="ARBA" id="ARBA00023015"/>
    </source>
</evidence>
<dbReference type="InterPro" id="IPR029016">
    <property type="entry name" value="GAF-like_dom_sf"/>
</dbReference>
<gene>
    <name evidence="6" type="ORF">RCA23_c21950</name>
</gene>
<evidence type="ECO:0000259" key="4">
    <source>
        <dbReference type="PROSITE" id="PS51077"/>
    </source>
</evidence>
<keyword evidence="3" id="KW-0804">Transcription</keyword>
<dbReference type="InterPro" id="IPR036390">
    <property type="entry name" value="WH_DNA-bd_sf"/>
</dbReference>
<dbReference type="EMBL" id="CP003984">
    <property type="protein sequence ID" value="AII87719.1"/>
    <property type="molecule type" value="Genomic_DNA"/>
</dbReference>
<dbReference type="SUPFAM" id="SSF55781">
    <property type="entry name" value="GAF domain-like"/>
    <property type="match status" value="1"/>
</dbReference>
<feature type="domain" description="HTH iclR-type" evidence="4">
    <location>
        <begin position="5"/>
        <end position="67"/>
    </location>
</feature>
<name>A0AAN0RK79_9RHOB</name>
<dbReference type="GO" id="GO:0045892">
    <property type="term" value="P:negative regulation of DNA-templated transcription"/>
    <property type="evidence" value="ECO:0007669"/>
    <property type="project" value="TreeGrafter"/>
</dbReference>
<dbReference type="CDD" id="cd00090">
    <property type="entry name" value="HTH_ARSR"/>
    <property type="match status" value="1"/>
</dbReference>
<organism evidence="6 7">
    <name type="scientific">Planktomarina temperata RCA23</name>
    <dbReference type="NCBI Taxonomy" id="666509"/>
    <lineage>
        <taxon>Bacteria</taxon>
        <taxon>Pseudomonadati</taxon>
        <taxon>Pseudomonadota</taxon>
        <taxon>Alphaproteobacteria</taxon>
        <taxon>Rhodobacterales</taxon>
        <taxon>Paracoccaceae</taxon>
        <taxon>Planktomarina</taxon>
    </lineage>
</organism>
<accession>A0AAN0RK79</accession>
<dbReference type="SUPFAM" id="SSF46785">
    <property type="entry name" value="Winged helix' DNA-binding domain"/>
    <property type="match status" value="1"/>
</dbReference>
<sequence length="251" mass="28558">MEGRIPTNLRTLLILEVLGTSDRALSPTEINQSIGLPKQTIHRLCAKLEQEGFLAREEDGKKLRPTRRSRLMASGLLYASRFHIARHQVMQRVADEVGETVNFVIPDSEGMIYVDRVETDWPFRVQLPVGTHVPFHCTASGKTFLASLAPKARQAMVRSLHLKELTPNTLRTEDALLTELKQVAKNGYAFDREEFFTGMVAMAVPILDERRRYVASLAFHGPVQRLTYEEAWSKRQVLIDGARLMRDVLFE</sequence>
<dbReference type="RefSeq" id="WP_044050389.1">
    <property type="nucleotide sequence ID" value="NZ_CP003984.1"/>
</dbReference>
<dbReference type="Pfam" id="PF01614">
    <property type="entry name" value="IclR_C"/>
    <property type="match status" value="1"/>
</dbReference>
<keyword evidence="7" id="KW-1185">Reference proteome</keyword>
<dbReference type="InterPro" id="IPR050707">
    <property type="entry name" value="HTH_MetabolicPath_Reg"/>
</dbReference>